<evidence type="ECO:0000259" key="2">
    <source>
        <dbReference type="Pfam" id="PF01970"/>
    </source>
</evidence>
<dbReference type="AlphaFoldDB" id="A0A7H9BP87"/>
<feature type="transmembrane region" description="Helical" evidence="1">
    <location>
        <begin position="198"/>
        <end position="218"/>
    </location>
</feature>
<keyword evidence="1" id="KW-0812">Transmembrane</keyword>
<accession>A0A7H9BP87</accession>
<feature type="transmembrane region" description="Helical" evidence="1">
    <location>
        <begin position="251"/>
        <end position="279"/>
    </location>
</feature>
<dbReference type="Pfam" id="PF01970">
    <property type="entry name" value="TctA"/>
    <property type="match status" value="1"/>
</dbReference>
<reference evidence="3 4" key="1">
    <citation type="submission" date="2020-07" db="EMBL/GenBank/DDBJ databases">
        <title>The complete genome of Paracoccus pantotrophus ACCC 10489.</title>
        <authorList>
            <person name="Si Y."/>
        </authorList>
    </citation>
    <scope>NUCLEOTIDE SEQUENCE [LARGE SCALE GENOMIC DNA]</scope>
    <source>
        <strain evidence="4">ACCC 10489</strain>
    </source>
</reference>
<dbReference type="PANTHER" id="PTHR35342">
    <property type="entry name" value="TRICARBOXYLIC TRANSPORT PROTEIN"/>
    <property type="match status" value="1"/>
</dbReference>
<feature type="transmembrane region" description="Helical" evidence="1">
    <location>
        <begin position="6"/>
        <end position="34"/>
    </location>
</feature>
<evidence type="ECO:0000256" key="1">
    <source>
        <dbReference type="SAM" id="Phobius"/>
    </source>
</evidence>
<feature type="transmembrane region" description="Helical" evidence="1">
    <location>
        <begin position="105"/>
        <end position="129"/>
    </location>
</feature>
<evidence type="ECO:0000313" key="4">
    <source>
        <dbReference type="Proteomes" id="UP000509322"/>
    </source>
</evidence>
<dbReference type="Proteomes" id="UP000509322">
    <property type="component" value="Chromosome 1"/>
</dbReference>
<feature type="transmembrane region" description="Helical" evidence="1">
    <location>
        <begin position="313"/>
        <end position="339"/>
    </location>
</feature>
<dbReference type="InterPro" id="IPR002823">
    <property type="entry name" value="DUF112_TM"/>
</dbReference>
<keyword evidence="1" id="KW-0472">Membrane</keyword>
<keyword evidence="1" id="KW-1133">Transmembrane helix</keyword>
<protein>
    <submittedName>
        <fullName evidence="3">Tripartite tricarboxylate transporter permease</fullName>
    </submittedName>
</protein>
<evidence type="ECO:0000313" key="3">
    <source>
        <dbReference type="EMBL" id="QLH13022.1"/>
    </source>
</evidence>
<feature type="transmembrane region" description="Helical" evidence="1">
    <location>
        <begin position="167"/>
        <end position="186"/>
    </location>
</feature>
<dbReference type="PANTHER" id="PTHR35342:SF5">
    <property type="entry name" value="TRICARBOXYLIC TRANSPORT PROTEIN"/>
    <property type="match status" value="1"/>
</dbReference>
<feature type="domain" description="DUF112" evidence="2">
    <location>
        <begin position="18"/>
        <end position="435"/>
    </location>
</feature>
<feature type="transmembrane region" description="Helical" evidence="1">
    <location>
        <begin position="135"/>
        <end position="160"/>
    </location>
</feature>
<feature type="transmembrane region" description="Helical" evidence="1">
    <location>
        <begin position="351"/>
        <end position="376"/>
    </location>
</feature>
<proteinExistence type="predicted"/>
<dbReference type="EMBL" id="CP058689">
    <property type="protein sequence ID" value="QLH13022.1"/>
    <property type="molecule type" value="Genomic_DNA"/>
</dbReference>
<organism evidence="3 4">
    <name type="scientific">Paracoccus pantotrophus</name>
    <name type="common">Thiosphaera pantotropha</name>
    <dbReference type="NCBI Taxonomy" id="82367"/>
    <lineage>
        <taxon>Bacteria</taxon>
        <taxon>Pseudomonadati</taxon>
        <taxon>Pseudomonadota</taxon>
        <taxon>Alphaproteobacteria</taxon>
        <taxon>Rhodobacterales</taxon>
        <taxon>Paracoccaceae</taxon>
        <taxon>Paracoccus</taxon>
    </lineage>
</organism>
<gene>
    <name evidence="3" type="ORF">HYQ43_01570</name>
</gene>
<sequence length="497" mass="52624">MIDHLVLGFSVAFTFQNLLMAFVGCIVGTAIGVLPGVGPLATISLLLPLTFGLDPITSMIMLAGIYYGAQYGGSTSAILLNLPGEVTAVVTTLEGHKMARAGRAGAALAVAAIGSFFAGTVATLVVAMAGPVLTAVGMAFGPAEYFSLILLGLIVTTVLAQGNLFKSLAMIVLGVALGLVGTDLQSGQLRFTLGFMELFEGVGFVPLSMGLFGIAEIIRNLEDPENRAGSVARVGSLWLTRKEFKRSVPPVLRGTVLGSVLGVLPGGGLALSTFASYMLERKVSKYRHEFGNGAIEGVAGPESANNAASQTSFIPMLTLGIPANAVMALMIGALMIQGIQPGPRMISEQPTLFWGLIASMWIGNLMLLVINLPLIGVWVSLLKVPYKTLYPAILMFCAIGAYSVNNSVFDVYQMVLFGIAGYFLIKLHFEPAPLLIGFVLGPMLEEYLRRTMVLSRGDMIVFLERPISAAFLAISALVLLAMIVPSVRRKKDEALEE</sequence>
<name>A0A7H9BP87_PARPN</name>
<dbReference type="RefSeq" id="WP_179921361.1">
    <property type="nucleotide sequence ID" value="NZ_CP058689.1"/>
</dbReference>
<feature type="transmembrane region" description="Helical" evidence="1">
    <location>
        <begin position="467"/>
        <end position="487"/>
    </location>
</feature>
<feature type="transmembrane region" description="Helical" evidence="1">
    <location>
        <begin position="388"/>
        <end position="404"/>
    </location>
</feature>